<name>A0A562KH51_9FLAO</name>
<organism evidence="2 3">
    <name type="scientific">Flavobacterium cheniae</name>
    <dbReference type="NCBI Taxonomy" id="295428"/>
    <lineage>
        <taxon>Bacteria</taxon>
        <taxon>Pseudomonadati</taxon>
        <taxon>Bacteroidota</taxon>
        <taxon>Flavobacteriia</taxon>
        <taxon>Flavobacteriales</taxon>
        <taxon>Flavobacteriaceae</taxon>
        <taxon>Flavobacterium</taxon>
    </lineage>
</organism>
<keyword evidence="1" id="KW-1133">Transmembrane helix</keyword>
<accession>A0A562KH51</accession>
<evidence type="ECO:0000256" key="1">
    <source>
        <dbReference type="SAM" id="Phobius"/>
    </source>
</evidence>
<protein>
    <submittedName>
        <fullName evidence="2">Uncharacterized protein</fullName>
    </submittedName>
</protein>
<feature type="transmembrane region" description="Helical" evidence="1">
    <location>
        <begin position="41"/>
        <end position="60"/>
    </location>
</feature>
<reference evidence="2 3" key="1">
    <citation type="journal article" date="2015" name="Stand. Genomic Sci.">
        <title>Genomic Encyclopedia of Bacterial and Archaeal Type Strains, Phase III: the genomes of soil and plant-associated and newly described type strains.</title>
        <authorList>
            <person name="Whitman W.B."/>
            <person name="Woyke T."/>
            <person name="Klenk H.P."/>
            <person name="Zhou Y."/>
            <person name="Lilburn T.G."/>
            <person name="Beck B.J."/>
            <person name="De Vos P."/>
            <person name="Vandamme P."/>
            <person name="Eisen J.A."/>
            <person name="Garrity G."/>
            <person name="Hugenholtz P."/>
            <person name="Kyrpides N.C."/>
        </authorList>
    </citation>
    <scope>NUCLEOTIDE SEQUENCE [LARGE SCALE GENOMIC DNA]</scope>
    <source>
        <strain evidence="2 3">CGMCC 1.6844</strain>
    </source>
</reference>
<dbReference type="OrthoDB" id="9928055at2"/>
<dbReference type="AlphaFoldDB" id="A0A562KH51"/>
<proteinExistence type="predicted"/>
<keyword evidence="1" id="KW-0472">Membrane</keyword>
<evidence type="ECO:0000313" key="2">
    <source>
        <dbReference type="EMBL" id="TWH94739.1"/>
    </source>
</evidence>
<feature type="transmembrane region" description="Helical" evidence="1">
    <location>
        <begin position="72"/>
        <end position="95"/>
    </location>
</feature>
<sequence>MNLFDRLKHKLSTSIRFVALLSFIFQLIILSFIFFGVIEATVFILIFYFLLFFIGISRYIELKSKNFKEVVFNLFYLINCFPLIFIVLFFSIYVLEQKYKPKEENIDVNEIEFKVIDKNNDEMIKSPNEIKFDIKNKKLEDSIIEVKITE</sequence>
<comment type="caution">
    <text evidence="2">The sequence shown here is derived from an EMBL/GenBank/DDBJ whole genome shotgun (WGS) entry which is preliminary data.</text>
</comment>
<evidence type="ECO:0000313" key="3">
    <source>
        <dbReference type="Proteomes" id="UP000315312"/>
    </source>
</evidence>
<keyword evidence="1" id="KW-0812">Transmembrane</keyword>
<keyword evidence="3" id="KW-1185">Reference proteome</keyword>
<gene>
    <name evidence="2" type="ORF">IP97_01451</name>
</gene>
<dbReference type="RefSeq" id="WP_133608970.1">
    <property type="nucleotide sequence ID" value="NZ_SNZC01000002.1"/>
</dbReference>
<feature type="transmembrane region" description="Helical" evidence="1">
    <location>
        <begin position="15"/>
        <end position="35"/>
    </location>
</feature>
<dbReference type="EMBL" id="VLKM01000005">
    <property type="protein sequence ID" value="TWH94739.1"/>
    <property type="molecule type" value="Genomic_DNA"/>
</dbReference>
<dbReference type="Proteomes" id="UP000315312">
    <property type="component" value="Unassembled WGS sequence"/>
</dbReference>